<evidence type="ECO:0000313" key="3">
    <source>
        <dbReference type="Proteomes" id="UP000464314"/>
    </source>
</evidence>
<dbReference type="InterPro" id="IPR001296">
    <property type="entry name" value="Glyco_trans_1"/>
</dbReference>
<feature type="domain" description="Glycosyl transferase family 1" evidence="1">
    <location>
        <begin position="537"/>
        <end position="692"/>
    </location>
</feature>
<dbReference type="Gene3D" id="3.40.50.2000">
    <property type="entry name" value="Glycogen Phosphorylase B"/>
    <property type="match status" value="1"/>
</dbReference>
<name>A0A6P1TJU0_9FIRM</name>
<keyword evidence="2" id="KW-0808">Transferase</keyword>
<accession>A0A6P1TJU0</accession>
<gene>
    <name evidence="2" type="ORF">Ana3638_07890</name>
</gene>
<proteinExistence type="predicted"/>
<dbReference type="Proteomes" id="UP000464314">
    <property type="component" value="Chromosome"/>
</dbReference>
<dbReference type="GO" id="GO:0016757">
    <property type="term" value="F:glycosyltransferase activity"/>
    <property type="evidence" value="ECO:0007669"/>
    <property type="project" value="InterPro"/>
</dbReference>
<dbReference type="AlphaFoldDB" id="A0A6P1TJU0"/>
<organism evidence="2 3">
    <name type="scientific">Anaerocolumna sedimenticola</name>
    <dbReference type="NCBI Taxonomy" id="2696063"/>
    <lineage>
        <taxon>Bacteria</taxon>
        <taxon>Bacillati</taxon>
        <taxon>Bacillota</taxon>
        <taxon>Clostridia</taxon>
        <taxon>Lachnospirales</taxon>
        <taxon>Lachnospiraceae</taxon>
        <taxon>Anaerocolumna</taxon>
    </lineage>
</organism>
<evidence type="ECO:0000259" key="1">
    <source>
        <dbReference type="Pfam" id="PF00534"/>
    </source>
</evidence>
<dbReference type="EMBL" id="CP048000">
    <property type="protein sequence ID" value="QHQ60703.1"/>
    <property type="molecule type" value="Genomic_DNA"/>
</dbReference>
<dbReference type="RefSeq" id="WP_161837537.1">
    <property type="nucleotide sequence ID" value="NZ_CP048000.1"/>
</dbReference>
<dbReference type="Pfam" id="PF00534">
    <property type="entry name" value="Glycos_transf_1"/>
    <property type="match status" value="1"/>
</dbReference>
<dbReference type="KEGG" id="anr:Ana3638_07890"/>
<reference evidence="2 3" key="1">
    <citation type="submission" date="2020-01" db="EMBL/GenBank/DDBJ databases">
        <title>Genome analysis of Anaerocolumna sp. CBA3638.</title>
        <authorList>
            <person name="Kim J."/>
            <person name="Roh S.W."/>
        </authorList>
    </citation>
    <scope>NUCLEOTIDE SEQUENCE [LARGE SCALE GENOMIC DNA]</scope>
    <source>
        <strain evidence="2 3">CBA3638</strain>
    </source>
</reference>
<dbReference type="SUPFAM" id="SSF53756">
    <property type="entry name" value="UDP-Glycosyltransferase/glycogen phosphorylase"/>
    <property type="match status" value="1"/>
</dbReference>
<protein>
    <submittedName>
        <fullName evidence="2">Glycosyltransferase</fullName>
    </submittedName>
</protein>
<keyword evidence="3" id="KW-1185">Reference proteome</keyword>
<evidence type="ECO:0000313" key="2">
    <source>
        <dbReference type="EMBL" id="QHQ60703.1"/>
    </source>
</evidence>
<sequence>MKTILLCFINDINHGDILQYIEKLDSLGLEIHLYDNIVDLKIQPHDIIRELDSLEIDKNANILFLTDCDILFYSVFRLYHQIFDKFIYFHITKEINYELDKLYVQLLDIAIDEKEALSKPIYTNNFDILQFFESKNKKTLDQLLIDYDKKELVNKNIKNKYYYMEGRYYFFEPLYSPEKVFINTAGINQSCSNTEYIYDLNYEFISLVFEHLQNKFNILVNEFQAYFESVSRYLNKLPNFHRQMFISIFNDWDYIDGTDKPYEAVLLLSFLANYTNQSMYYEKILRIALNSKTLKKKECYFLYQQIKTVTFMKPYLATTAINDMQTKMYKNIYKQYENIFIDQLQPVKKEDRNKELIIIIIYQFLNEAHPPTHTALERAYNLTKYMNKKVMIINTHENITLHGKVPYYYTLKSNNLEENITSITYKDLDFQFYQVAEPMPSAEGISKVLNLIKDSKPYFILNIGGSSITADICGNVVPELSMGVVFSNLPRTVGEISIIGKRLNQNEWDKLLNAGYQKDNIIESTFTFELAKQKSKISRKDLSLPENSFIMVVVGKRLNDDITEEYIEAISKTFQHNTHIVFAGNFNNYDNLCTKYPNLRDHSTSLGHYPDILALMEVCDLYVNPKRMGGGFSITEAFYKGVPGVTINFGDIASAAGNDFWVKDYEEMIQMILKYISDKDFYRIMSQKAKERAAILTDSQEALKEIVRNAEKSKFFF</sequence>